<comment type="caution">
    <text evidence="1">The sequence shown here is derived from an EMBL/GenBank/DDBJ whole genome shotgun (WGS) entry which is preliminary data.</text>
</comment>
<sequence>MHAICLKWIYQNITLNDPAQVIRFFRTVNSRPEVSDSVREFDMSWAPRIPLKSFYATVKSAVSRLNNVRILRLPISPLLLQLFSDAHFPQLSQCALPSSVGIMSFLDRHRQISTLRVLPCDGALGLLEAFQLTSAIPLIHMPKLRQFEGPAIVAFSVVPGSSTSHLTIYWDAASTGNLSYGLAGIARSNVDIVRFTNVVYTWDRGLLSAVTNHLPRLKELVVYLGVAPDPQGKEPFLSSIDNTLRSLPFLRGLVILEQFPQASRESDLDQECYTICRWGEISSALQFVILSSETTWTRLSGLWLPSSEPPLQGIEDFNLKWLLRAVVTLPTLPPQYLTFAEGLVGKEGILAVKKAIENDGVVPDFVMTTDSKDGRQRLSFIVSGF</sequence>
<dbReference type="AlphaFoldDB" id="A0AAD7MAV5"/>
<reference evidence="1" key="1">
    <citation type="submission" date="2023-03" db="EMBL/GenBank/DDBJ databases">
        <title>Massive genome expansion in bonnet fungi (Mycena s.s.) driven by repeated elements and novel gene families across ecological guilds.</title>
        <authorList>
            <consortium name="Lawrence Berkeley National Laboratory"/>
            <person name="Harder C.B."/>
            <person name="Miyauchi S."/>
            <person name="Viragh M."/>
            <person name="Kuo A."/>
            <person name="Thoen E."/>
            <person name="Andreopoulos B."/>
            <person name="Lu D."/>
            <person name="Skrede I."/>
            <person name="Drula E."/>
            <person name="Henrissat B."/>
            <person name="Morin E."/>
            <person name="Kohler A."/>
            <person name="Barry K."/>
            <person name="LaButti K."/>
            <person name="Morin E."/>
            <person name="Salamov A."/>
            <person name="Lipzen A."/>
            <person name="Mereny Z."/>
            <person name="Hegedus B."/>
            <person name="Baldrian P."/>
            <person name="Stursova M."/>
            <person name="Weitz H."/>
            <person name="Taylor A."/>
            <person name="Grigoriev I.V."/>
            <person name="Nagy L.G."/>
            <person name="Martin F."/>
            <person name="Kauserud H."/>
        </authorList>
    </citation>
    <scope>NUCLEOTIDE SEQUENCE</scope>
    <source>
        <strain evidence="1">CBHHK067</strain>
    </source>
</reference>
<keyword evidence="2" id="KW-1185">Reference proteome</keyword>
<proteinExistence type="predicted"/>
<name>A0AAD7MAV5_MYCRO</name>
<dbReference type="EMBL" id="JARKIE010000004">
    <property type="protein sequence ID" value="KAJ7708367.1"/>
    <property type="molecule type" value="Genomic_DNA"/>
</dbReference>
<protein>
    <recommendedName>
        <fullName evidence="3">F-box domain-containing protein</fullName>
    </recommendedName>
</protein>
<dbReference type="Proteomes" id="UP001221757">
    <property type="component" value="Unassembled WGS sequence"/>
</dbReference>
<organism evidence="1 2">
    <name type="scientific">Mycena rosella</name>
    <name type="common">Pink bonnet</name>
    <name type="synonym">Agaricus rosellus</name>
    <dbReference type="NCBI Taxonomy" id="1033263"/>
    <lineage>
        <taxon>Eukaryota</taxon>
        <taxon>Fungi</taxon>
        <taxon>Dikarya</taxon>
        <taxon>Basidiomycota</taxon>
        <taxon>Agaricomycotina</taxon>
        <taxon>Agaricomycetes</taxon>
        <taxon>Agaricomycetidae</taxon>
        <taxon>Agaricales</taxon>
        <taxon>Marasmiineae</taxon>
        <taxon>Mycenaceae</taxon>
        <taxon>Mycena</taxon>
    </lineage>
</organism>
<evidence type="ECO:0000313" key="2">
    <source>
        <dbReference type="Proteomes" id="UP001221757"/>
    </source>
</evidence>
<evidence type="ECO:0000313" key="1">
    <source>
        <dbReference type="EMBL" id="KAJ7708367.1"/>
    </source>
</evidence>
<evidence type="ECO:0008006" key="3">
    <source>
        <dbReference type="Google" id="ProtNLM"/>
    </source>
</evidence>
<gene>
    <name evidence="1" type="ORF">B0H17DRAFT_1191813</name>
</gene>
<accession>A0AAD7MAV5</accession>